<accession>A0AAJ1TMG7</accession>
<dbReference type="Proteomes" id="UP001223420">
    <property type="component" value="Unassembled WGS sequence"/>
</dbReference>
<name>A0AAJ1TMG7_9HYPH</name>
<dbReference type="AlphaFoldDB" id="A0AAJ1TMG7"/>
<evidence type="ECO:0000313" key="1">
    <source>
        <dbReference type="EMBL" id="MDQ0543451.1"/>
    </source>
</evidence>
<evidence type="ECO:0008006" key="3">
    <source>
        <dbReference type="Google" id="ProtNLM"/>
    </source>
</evidence>
<evidence type="ECO:0000313" key="2">
    <source>
        <dbReference type="Proteomes" id="UP001223420"/>
    </source>
</evidence>
<organism evidence="1 2">
    <name type="scientific">Methylobacterium brachiatum</name>
    <dbReference type="NCBI Taxonomy" id="269660"/>
    <lineage>
        <taxon>Bacteria</taxon>
        <taxon>Pseudomonadati</taxon>
        <taxon>Pseudomonadota</taxon>
        <taxon>Alphaproteobacteria</taxon>
        <taxon>Hyphomicrobiales</taxon>
        <taxon>Methylobacteriaceae</taxon>
        <taxon>Methylobacterium</taxon>
    </lineage>
</organism>
<reference evidence="1" key="1">
    <citation type="submission" date="2023-07" db="EMBL/GenBank/DDBJ databases">
        <title>Genomic Encyclopedia of Type Strains, Phase IV (KMG-IV): sequencing the most valuable type-strain genomes for metagenomic binning, comparative biology and taxonomic classification.</title>
        <authorList>
            <person name="Goeker M."/>
        </authorList>
    </citation>
    <scope>NUCLEOTIDE SEQUENCE</scope>
    <source>
        <strain evidence="1">DSM 19569</strain>
    </source>
</reference>
<comment type="caution">
    <text evidence="1">The sequence shown here is derived from an EMBL/GenBank/DDBJ whole genome shotgun (WGS) entry which is preliminary data.</text>
</comment>
<gene>
    <name evidence="1" type="ORF">QO001_002377</name>
</gene>
<dbReference type="RefSeq" id="WP_230366169.1">
    <property type="nucleotide sequence ID" value="NZ_JAJALK010000004.1"/>
</dbReference>
<proteinExistence type="predicted"/>
<dbReference type="EMBL" id="JAUSWL010000003">
    <property type="protein sequence ID" value="MDQ0543451.1"/>
    <property type="molecule type" value="Genomic_DNA"/>
</dbReference>
<protein>
    <recommendedName>
        <fullName evidence="3">KfrA N-terminal DNA-binding domain-containing protein</fullName>
    </recommendedName>
</protein>
<sequence>MTPQQRVYKVCDRISAEGKEDVDVQAVIDEMKRKPPYRAMARGAVMLHVRGWKVERAYKPRLDVRVLPEPLQAGLAELAKTVWEAAMVEATARLENLRRLAEVERLATDELLREAGAKLDREEATGLLRDAEAVRLTGENAALRAEVGRVSRRLEHIRAEEFWDRVMREVFAIIPPRGAMTVEGILPRLRQSTRRGARLHREPLDVETLRKKMDVRVKHGKFFARNYDRTYQREPRHLAGTAHGET</sequence>